<sequence length="492" mass="55406">MEKVDIFKDIAERTGGDIYLGVVGAVRTGKSTFIKKFMELVVLPNIENESDKARAQDELPQSAAGKTIMTTEPKFVPNQAVRVDVDEGLEVNIRLVDCVGYTVPGAQGYEDENGPRMINTPWYEESIPFHEAAEIGTRKVIQEHSTLGVVVTTDGSIGEIPRSNYLEAEERVIDELKEVGKPFIMVINSAHPHHPETENLRKKLNEKYDIPVLAMSVEGMTEKDVYGVLREALYEFPVLEVNVNLPSWVMVLKEDHWLRQNYQEAVKDTVKDIKRLRDVDRVVGQFSDYEYLDRASLAGIEMGQGIAEIDLFAPDNLYDQILKEVVGVEIRGKDHLLELMQEFAYAKVEYDQVSDALRMVKQTGYGVAAPALEDMSLDEPEIIRQGSRFGVRLKAVAPSIHMVKVDVESEFSPIIGTEKQSEELVRYLMQDFEEDPLSIWNSDIFGRSLSSIVREGIQAKLALMPENARYKLKETLERIINEGSGGLIAIIL</sequence>
<dbReference type="OrthoDB" id="9761464at2"/>
<dbReference type="RefSeq" id="WP_069716365.1">
    <property type="nucleotide sequence ID" value="NZ_MJEH01000011.1"/>
</dbReference>
<comment type="subcellular location">
    <subcellularLocation>
        <location evidence="1 10">Cytoplasm</location>
    </subcellularLocation>
</comment>
<evidence type="ECO:0000256" key="7">
    <source>
        <dbReference type="ARBA" id="ARBA00049360"/>
    </source>
</evidence>
<keyword evidence="3 10" id="KW-0547">Nucleotide-binding</keyword>
<keyword evidence="5 10" id="KW-0067">ATP-binding</keyword>
<evidence type="ECO:0000256" key="8">
    <source>
        <dbReference type="ARBA" id="ARBA00073701"/>
    </source>
</evidence>
<dbReference type="InterPro" id="IPR046842">
    <property type="entry name" value="SpoIVA_ATPase"/>
</dbReference>
<evidence type="ECO:0000256" key="6">
    <source>
        <dbReference type="ARBA" id="ARBA00022969"/>
    </source>
</evidence>
<feature type="domain" description="Sporulation stage IV protein A C-terminal" evidence="13">
    <location>
        <begin position="417"/>
        <end position="492"/>
    </location>
</feature>
<evidence type="ECO:0000256" key="4">
    <source>
        <dbReference type="ARBA" id="ARBA00022801"/>
    </source>
</evidence>
<comment type="catalytic activity">
    <reaction evidence="7 10">
        <text>ATP + H2O = ADP + phosphate + H(+)</text>
        <dbReference type="Rhea" id="RHEA:13065"/>
        <dbReference type="ChEBI" id="CHEBI:15377"/>
        <dbReference type="ChEBI" id="CHEBI:15378"/>
        <dbReference type="ChEBI" id="CHEBI:30616"/>
        <dbReference type="ChEBI" id="CHEBI:43474"/>
        <dbReference type="ChEBI" id="CHEBI:456216"/>
    </reaction>
</comment>
<keyword evidence="2 10" id="KW-0963">Cytoplasm</keyword>
<name>A0A1E5LHB1_9BACI</name>
<dbReference type="STRING" id="1305675.BFG57_00255"/>
<dbReference type="InterPro" id="IPR014201">
    <property type="entry name" value="Spore_IV_A"/>
</dbReference>
<evidence type="ECO:0000313" key="14">
    <source>
        <dbReference type="EMBL" id="OEH93462.1"/>
    </source>
</evidence>
<keyword evidence="4 10" id="KW-0378">Hydrolase</keyword>
<evidence type="ECO:0000313" key="15">
    <source>
        <dbReference type="Proteomes" id="UP000095209"/>
    </source>
</evidence>
<dbReference type="Gene3D" id="3.40.50.300">
    <property type="entry name" value="P-loop containing nucleotide triphosphate hydrolases"/>
    <property type="match status" value="1"/>
</dbReference>
<dbReference type="FunFam" id="3.40.50.300:FF:000648">
    <property type="entry name" value="Stage IV sporulation protein A"/>
    <property type="match status" value="1"/>
</dbReference>
<evidence type="ECO:0000256" key="10">
    <source>
        <dbReference type="PIRNR" id="PIRNR007466"/>
    </source>
</evidence>
<dbReference type="GO" id="GO:0005524">
    <property type="term" value="F:ATP binding"/>
    <property type="evidence" value="ECO:0007669"/>
    <property type="project" value="UniProtKB-KW"/>
</dbReference>
<accession>A0A1E5LHB1</accession>
<dbReference type="GO" id="GO:0042244">
    <property type="term" value="P:spore wall assembly"/>
    <property type="evidence" value="ECO:0007669"/>
    <property type="project" value="UniProtKB-ARBA"/>
</dbReference>
<reference evidence="14 15" key="1">
    <citation type="submission" date="2016-08" db="EMBL/GenBank/DDBJ databases">
        <title>Genome of Bacillus solimangrovi GH2-4.</title>
        <authorList>
            <person name="Lim S."/>
            <person name="Kim B.-C."/>
        </authorList>
    </citation>
    <scope>NUCLEOTIDE SEQUENCE [LARGE SCALE GENOMIC DNA]</scope>
    <source>
        <strain evidence="14 15">GH2-4</strain>
    </source>
</reference>
<dbReference type="PIRSF" id="PIRSF007466">
    <property type="entry name" value="SpoIVA"/>
    <property type="match status" value="1"/>
</dbReference>
<dbReference type="GO" id="GO:0005737">
    <property type="term" value="C:cytoplasm"/>
    <property type="evidence" value="ECO:0007669"/>
    <property type="project" value="UniProtKB-SubCell"/>
</dbReference>
<dbReference type="EMBL" id="MJEH01000011">
    <property type="protein sequence ID" value="OEH93462.1"/>
    <property type="molecule type" value="Genomic_DNA"/>
</dbReference>
<dbReference type="SUPFAM" id="SSF52540">
    <property type="entry name" value="P-loop containing nucleoside triphosphate hydrolases"/>
    <property type="match status" value="1"/>
</dbReference>
<evidence type="ECO:0000259" key="12">
    <source>
        <dbReference type="Pfam" id="PF20438"/>
    </source>
</evidence>
<dbReference type="Proteomes" id="UP000095209">
    <property type="component" value="Unassembled WGS sequence"/>
</dbReference>
<proteinExistence type="predicted"/>
<dbReference type="EC" id="3.6.1.-" evidence="10"/>
<evidence type="ECO:0000256" key="9">
    <source>
        <dbReference type="ARBA" id="ARBA00082123"/>
    </source>
</evidence>
<evidence type="ECO:0000259" key="13">
    <source>
        <dbReference type="Pfam" id="PF20439"/>
    </source>
</evidence>
<comment type="caution">
    <text evidence="14">The sequence shown here is derived from an EMBL/GenBank/DDBJ whole genome shotgun (WGS) entry which is preliminary data.</text>
</comment>
<dbReference type="InterPro" id="IPR046840">
    <property type="entry name" value="SpoIVA_C"/>
</dbReference>
<dbReference type="Pfam" id="PF20439">
    <property type="entry name" value="SpoIVA_C"/>
    <property type="match status" value="1"/>
</dbReference>
<dbReference type="InterPro" id="IPR027417">
    <property type="entry name" value="P-loop_NTPase"/>
</dbReference>
<evidence type="ECO:0000256" key="2">
    <source>
        <dbReference type="ARBA" id="ARBA00022490"/>
    </source>
</evidence>
<keyword evidence="15" id="KW-1185">Reference proteome</keyword>
<dbReference type="NCBIfam" id="TIGR02836">
    <property type="entry name" value="spore_IV_A"/>
    <property type="match status" value="1"/>
</dbReference>
<keyword evidence="6 10" id="KW-0749">Sporulation</keyword>
<gene>
    <name evidence="14" type="ORF">BFG57_00255</name>
</gene>
<feature type="domain" description="Stage IV sporulation protein A middle" evidence="12">
    <location>
        <begin position="238"/>
        <end position="416"/>
    </location>
</feature>
<evidence type="ECO:0000256" key="5">
    <source>
        <dbReference type="ARBA" id="ARBA00022840"/>
    </source>
</evidence>
<protein>
    <recommendedName>
        <fullName evidence="8 10">Stage IV sporulation protein A</fullName>
        <ecNumber evidence="10">3.6.1.-</ecNumber>
    </recommendedName>
    <alternativeName>
        <fullName evidence="9 10">Coat morphogenetic protein SpoIVA</fullName>
    </alternativeName>
</protein>
<comment type="function">
    <text evidence="10">ATPase. Has a role at an early stage in the morphogenesis of the spore coat.</text>
</comment>
<dbReference type="InterPro" id="IPR046841">
    <property type="entry name" value="SpoIVA_middle"/>
</dbReference>
<dbReference type="Pfam" id="PF20438">
    <property type="entry name" value="SpoIVA_middle"/>
    <property type="match status" value="1"/>
</dbReference>
<organism evidence="14 15">
    <name type="scientific">Bacillus solimangrovi</name>
    <dbReference type="NCBI Taxonomy" id="1305675"/>
    <lineage>
        <taxon>Bacteria</taxon>
        <taxon>Bacillati</taxon>
        <taxon>Bacillota</taxon>
        <taxon>Bacilli</taxon>
        <taxon>Bacillales</taxon>
        <taxon>Bacillaceae</taxon>
        <taxon>Bacillus</taxon>
    </lineage>
</organism>
<feature type="domain" description="Stage IV sporulation protein A ATPase" evidence="11">
    <location>
        <begin position="1"/>
        <end position="237"/>
    </location>
</feature>
<dbReference type="Pfam" id="PF09547">
    <property type="entry name" value="SpoIVA_ATPase"/>
    <property type="match status" value="1"/>
</dbReference>
<dbReference type="GO" id="GO:0016887">
    <property type="term" value="F:ATP hydrolysis activity"/>
    <property type="evidence" value="ECO:0007669"/>
    <property type="project" value="InterPro"/>
</dbReference>
<evidence type="ECO:0000259" key="11">
    <source>
        <dbReference type="Pfam" id="PF09547"/>
    </source>
</evidence>
<dbReference type="AlphaFoldDB" id="A0A1E5LHB1"/>
<evidence type="ECO:0000256" key="1">
    <source>
        <dbReference type="ARBA" id="ARBA00004496"/>
    </source>
</evidence>
<evidence type="ECO:0000256" key="3">
    <source>
        <dbReference type="ARBA" id="ARBA00022741"/>
    </source>
</evidence>